<keyword evidence="1" id="KW-0472">Membrane</keyword>
<dbReference type="SUPFAM" id="SSF55874">
    <property type="entry name" value="ATPase domain of HSP90 chaperone/DNA topoisomerase II/histidine kinase"/>
    <property type="match status" value="1"/>
</dbReference>
<accession>A0A3D8YAM4</accession>
<feature type="transmembrane region" description="Helical" evidence="1">
    <location>
        <begin position="141"/>
        <end position="161"/>
    </location>
</feature>
<reference evidence="3 4" key="1">
    <citation type="submission" date="2018-07" db="EMBL/GenBank/DDBJ databases">
        <title>Dyadobacter roseus sp. nov., isolated from rose rhizosphere soil.</title>
        <authorList>
            <person name="Chen L."/>
        </authorList>
    </citation>
    <scope>NUCLEOTIDE SEQUENCE [LARGE SCALE GENOMIC DNA]</scope>
    <source>
        <strain evidence="3 4">RS19</strain>
    </source>
</reference>
<name>A0A3D8YAM4_9BACT</name>
<keyword evidence="1" id="KW-1133">Transmembrane helix</keyword>
<dbReference type="Pfam" id="PF06580">
    <property type="entry name" value="His_kinase"/>
    <property type="match status" value="1"/>
</dbReference>
<evidence type="ECO:0000259" key="2">
    <source>
        <dbReference type="Pfam" id="PF06580"/>
    </source>
</evidence>
<protein>
    <recommendedName>
        <fullName evidence="2">Signal transduction histidine kinase internal region domain-containing protein</fullName>
    </recommendedName>
</protein>
<dbReference type="OrthoDB" id="9792992at2"/>
<dbReference type="InterPro" id="IPR050640">
    <property type="entry name" value="Bact_2-comp_sensor_kinase"/>
</dbReference>
<dbReference type="InterPro" id="IPR036890">
    <property type="entry name" value="HATPase_C_sf"/>
</dbReference>
<dbReference type="GO" id="GO:0000155">
    <property type="term" value="F:phosphorelay sensor kinase activity"/>
    <property type="evidence" value="ECO:0007669"/>
    <property type="project" value="InterPro"/>
</dbReference>
<evidence type="ECO:0000256" key="1">
    <source>
        <dbReference type="SAM" id="Phobius"/>
    </source>
</evidence>
<comment type="caution">
    <text evidence="3">The sequence shown here is derived from an EMBL/GenBank/DDBJ whole genome shotgun (WGS) entry which is preliminary data.</text>
</comment>
<dbReference type="Gene3D" id="3.30.565.10">
    <property type="entry name" value="Histidine kinase-like ATPase, C-terminal domain"/>
    <property type="match status" value="1"/>
</dbReference>
<sequence length="390" mass="45026">MIKTVLITDPEKYKGWTRAGFHLILLAGILLLTISAYLPWFFYPSSALAYPFRLYASPVLRDSICIIFQYYFLVFLFRNYIRKPWYLTGGLVLFYILLFTLYYYLSLAVKQYGSLPDDYSGAITHFENYSYWDALAHPTTFFHLLFIIERAFYPLAIKLLIEIYRRQVRNAKLQEKYVRLELDFLKSQVNPHFLFNVLNSIYSLTEEDNPRAAQIVQQLSVMMRYSLYETSGTFVPLEKELDFIRNYVALEQLRTSKRLTLETHFPKGVNQAVAVAPFILITFVENAFKHGVEATAKKSWVTIDIRLNGTELELSVKNSKPVRGKSDNGGLGLANVGKRLALLYPEHELNIRETKEEYAVFLKLTLTAISSDSFENKTGIIGNDKLVVVS</sequence>
<feature type="domain" description="Signal transduction histidine kinase internal region" evidence="2">
    <location>
        <begin position="181"/>
        <end position="259"/>
    </location>
</feature>
<organism evidence="3 4">
    <name type="scientific">Dyadobacter luteus</name>
    <dbReference type="NCBI Taxonomy" id="2259619"/>
    <lineage>
        <taxon>Bacteria</taxon>
        <taxon>Pseudomonadati</taxon>
        <taxon>Bacteroidota</taxon>
        <taxon>Cytophagia</taxon>
        <taxon>Cytophagales</taxon>
        <taxon>Spirosomataceae</taxon>
        <taxon>Dyadobacter</taxon>
    </lineage>
</organism>
<dbReference type="InterPro" id="IPR010559">
    <property type="entry name" value="Sig_transdc_His_kin_internal"/>
</dbReference>
<gene>
    <name evidence="3" type="ORF">DSL64_13215</name>
</gene>
<dbReference type="PANTHER" id="PTHR34220:SF7">
    <property type="entry name" value="SENSOR HISTIDINE KINASE YPDA"/>
    <property type="match status" value="1"/>
</dbReference>
<dbReference type="PANTHER" id="PTHR34220">
    <property type="entry name" value="SENSOR HISTIDINE KINASE YPDA"/>
    <property type="match status" value="1"/>
</dbReference>
<keyword evidence="1" id="KW-0812">Transmembrane</keyword>
<dbReference type="Proteomes" id="UP000256373">
    <property type="component" value="Unassembled WGS sequence"/>
</dbReference>
<keyword evidence="4" id="KW-1185">Reference proteome</keyword>
<feature type="transmembrane region" description="Helical" evidence="1">
    <location>
        <begin position="55"/>
        <end position="77"/>
    </location>
</feature>
<dbReference type="EMBL" id="QNUL01000009">
    <property type="protein sequence ID" value="REA60860.1"/>
    <property type="molecule type" value="Genomic_DNA"/>
</dbReference>
<dbReference type="GO" id="GO:0016020">
    <property type="term" value="C:membrane"/>
    <property type="evidence" value="ECO:0007669"/>
    <property type="project" value="InterPro"/>
</dbReference>
<feature type="transmembrane region" description="Helical" evidence="1">
    <location>
        <begin position="21"/>
        <end position="43"/>
    </location>
</feature>
<feature type="transmembrane region" description="Helical" evidence="1">
    <location>
        <begin position="84"/>
        <end position="105"/>
    </location>
</feature>
<proteinExistence type="predicted"/>
<evidence type="ECO:0000313" key="4">
    <source>
        <dbReference type="Proteomes" id="UP000256373"/>
    </source>
</evidence>
<dbReference type="AlphaFoldDB" id="A0A3D8YAM4"/>
<evidence type="ECO:0000313" key="3">
    <source>
        <dbReference type="EMBL" id="REA60860.1"/>
    </source>
</evidence>
<dbReference type="RefSeq" id="WP_115831382.1">
    <property type="nucleotide sequence ID" value="NZ_QNUL01000009.1"/>
</dbReference>